<keyword evidence="1" id="KW-0472">Membrane</keyword>
<gene>
    <name evidence="2" type="ORF">AGR13a_Cc30207</name>
</gene>
<evidence type="ECO:0000256" key="1">
    <source>
        <dbReference type="SAM" id="Phobius"/>
    </source>
</evidence>
<evidence type="ECO:0000313" key="2">
    <source>
        <dbReference type="EMBL" id="CUX32478.1"/>
    </source>
</evidence>
<evidence type="ECO:0000313" key="3">
    <source>
        <dbReference type="Proteomes" id="UP000191812"/>
    </source>
</evidence>
<reference evidence="2 3" key="1">
    <citation type="submission" date="2016-01" db="EMBL/GenBank/DDBJ databases">
        <authorList>
            <person name="Regsiter A."/>
            <person name="william w."/>
        </authorList>
    </citation>
    <scope>NUCLEOTIDE SEQUENCE [LARGE SCALE GENOMIC DNA]</scope>
    <source>
        <strain evidence="2 3">CFBP 6927</strain>
    </source>
</reference>
<accession>A0ABM9VFT1</accession>
<proteinExistence type="predicted"/>
<sequence length="117" mass="12879">MLVRMLAIVNVSLVYEILEWGHSGLCITGRNVSASCHSVQKCLVSETKPVVCVGNLAAKNCPMINLNVKKYWKILIVSFGFILLVSFQFKNIVTKSSVKLVTKALKRKNPAALGMRG</sequence>
<feature type="transmembrane region" description="Helical" evidence="1">
    <location>
        <begin position="71"/>
        <end position="89"/>
    </location>
</feature>
<dbReference type="EMBL" id="FBWH01000023">
    <property type="protein sequence ID" value="CUX32478.1"/>
    <property type="molecule type" value="Genomic_DNA"/>
</dbReference>
<keyword evidence="3" id="KW-1185">Reference proteome</keyword>
<dbReference type="Proteomes" id="UP000191812">
    <property type="component" value="Unassembled WGS sequence"/>
</dbReference>
<organism evidence="2 3">
    <name type="scientific">Agrobacterium genomosp. 13 str. CFBP 6927</name>
    <dbReference type="NCBI Taxonomy" id="1183428"/>
    <lineage>
        <taxon>Bacteria</taxon>
        <taxon>Pseudomonadati</taxon>
        <taxon>Pseudomonadota</taxon>
        <taxon>Alphaproteobacteria</taxon>
        <taxon>Hyphomicrobiales</taxon>
        <taxon>Rhizobiaceae</taxon>
        <taxon>Rhizobium/Agrobacterium group</taxon>
        <taxon>Agrobacterium</taxon>
        <taxon>Agrobacterium tumefaciens complex</taxon>
    </lineage>
</organism>
<name>A0ABM9VFT1_9HYPH</name>
<keyword evidence="1" id="KW-1133">Transmembrane helix</keyword>
<protein>
    <submittedName>
        <fullName evidence="2">Uncharacterized protein</fullName>
    </submittedName>
</protein>
<comment type="caution">
    <text evidence="2">The sequence shown here is derived from an EMBL/GenBank/DDBJ whole genome shotgun (WGS) entry which is preliminary data.</text>
</comment>
<keyword evidence="1" id="KW-0812">Transmembrane</keyword>